<keyword evidence="4" id="KW-1185">Reference proteome</keyword>
<dbReference type="Pfam" id="PF00191">
    <property type="entry name" value="Annexin"/>
    <property type="match status" value="1"/>
</dbReference>
<evidence type="ECO:0000256" key="2">
    <source>
        <dbReference type="ARBA" id="ARBA00023216"/>
    </source>
</evidence>
<dbReference type="SUPFAM" id="SSF47874">
    <property type="entry name" value="Annexin"/>
    <property type="match status" value="1"/>
</dbReference>
<accession>A0A7J7KXN4</accession>
<dbReference type="OrthoDB" id="37886at2759"/>
<protein>
    <submittedName>
        <fullName evidence="3">Uncharacterized protein</fullName>
    </submittedName>
</protein>
<dbReference type="FunFam" id="1.10.220.10:FF:000009">
    <property type="entry name" value="Annexin"/>
    <property type="match status" value="1"/>
</dbReference>
<organism evidence="3 4">
    <name type="scientific">Kingdonia uniflora</name>
    <dbReference type="NCBI Taxonomy" id="39325"/>
    <lineage>
        <taxon>Eukaryota</taxon>
        <taxon>Viridiplantae</taxon>
        <taxon>Streptophyta</taxon>
        <taxon>Embryophyta</taxon>
        <taxon>Tracheophyta</taxon>
        <taxon>Spermatophyta</taxon>
        <taxon>Magnoliopsida</taxon>
        <taxon>Ranunculales</taxon>
        <taxon>Circaeasteraceae</taxon>
        <taxon>Kingdonia</taxon>
    </lineage>
</organism>
<evidence type="ECO:0000256" key="1">
    <source>
        <dbReference type="ARBA" id="ARBA00022737"/>
    </source>
</evidence>
<dbReference type="PROSITE" id="PS51897">
    <property type="entry name" value="ANNEXIN_2"/>
    <property type="match status" value="1"/>
</dbReference>
<name>A0A7J7KXN4_9MAGN</name>
<dbReference type="GO" id="GO:0009409">
    <property type="term" value="P:response to cold"/>
    <property type="evidence" value="ECO:0007669"/>
    <property type="project" value="TreeGrafter"/>
</dbReference>
<evidence type="ECO:0000313" key="4">
    <source>
        <dbReference type="Proteomes" id="UP000541444"/>
    </source>
</evidence>
<comment type="caution">
    <text evidence="3">The sequence shown here is derived from an EMBL/GenBank/DDBJ whole genome shotgun (WGS) entry which is preliminary data.</text>
</comment>
<keyword evidence="1" id="KW-0677">Repeat</keyword>
<dbReference type="PANTHER" id="PTHR10502:SF220">
    <property type="entry name" value="ANNEXIN D2"/>
    <property type="match status" value="1"/>
</dbReference>
<dbReference type="EMBL" id="JACGCM010002813">
    <property type="protein sequence ID" value="KAF6135113.1"/>
    <property type="molecule type" value="Genomic_DNA"/>
</dbReference>
<dbReference type="GO" id="GO:0009651">
    <property type="term" value="P:response to salt stress"/>
    <property type="evidence" value="ECO:0007669"/>
    <property type="project" value="TreeGrafter"/>
</dbReference>
<reference evidence="3 4" key="1">
    <citation type="journal article" date="2020" name="IScience">
        <title>Genome Sequencing of the Endangered Kingdonia uniflora (Circaeasteraceae, Ranunculales) Reveals Potential Mechanisms of Evolutionary Specialization.</title>
        <authorList>
            <person name="Sun Y."/>
            <person name="Deng T."/>
            <person name="Zhang A."/>
            <person name="Moore M.J."/>
            <person name="Landis J.B."/>
            <person name="Lin N."/>
            <person name="Zhang H."/>
            <person name="Zhang X."/>
            <person name="Huang J."/>
            <person name="Zhang X."/>
            <person name="Sun H."/>
            <person name="Wang H."/>
        </authorList>
    </citation>
    <scope>NUCLEOTIDE SEQUENCE [LARGE SCALE GENOMIC DNA]</scope>
    <source>
        <strain evidence="3">TB1705</strain>
        <tissue evidence="3">Leaf</tissue>
    </source>
</reference>
<dbReference type="GO" id="GO:0009414">
    <property type="term" value="P:response to water deprivation"/>
    <property type="evidence" value="ECO:0007669"/>
    <property type="project" value="TreeGrafter"/>
</dbReference>
<dbReference type="GO" id="GO:0005509">
    <property type="term" value="F:calcium ion binding"/>
    <property type="evidence" value="ECO:0007669"/>
    <property type="project" value="InterPro"/>
</dbReference>
<dbReference type="Proteomes" id="UP000541444">
    <property type="component" value="Unassembled WGS sequence"/>
</dbReference>
<sequence length="128" mass="14687">MTLAKSEAKILRKHISEKEYSPDDFIRVLTTRIKAQLNTTLNHFNNEFGTSITKDLKYESEDNFLGIVRATINCLTCPEKYFEKVLRLGINKQGKDEWALTRVVTTQAEVDQLHLLALPKQPSHDLQA</sequence>
<proteinExistence type="predicted"/>
<dbReference type="GO" id="GO:0001786">
    <property type="term" value="F:phosphatidylserine binding"/>
    <property type="evidence" value="ECO:0007669"/>
    <property type="project" value="TreeGrafter"/>
</dbReference>
<dbReference type="GO" id="GO:0009408">
    <property type="term" value="P:response to heat"/>
    <property type="evidence" value="ECO:0007669"/>
    <property type="project" value="TreeGrafter"/>
</dbReference>
<evidence type="ECO:0000313" key="3">
    <source>
        <dbReference type="EMBL" id="KAF6135113.1"/>
    </source>
</evidence>
<keyword evidence="2" id="KW-0041">Annexin</keyword>
<dbReference type="AlphaFoldDB" id="A0A7J7KXN4"/>
<dbReference type="PANTHER" id="PTHR10502">
    <property type="entry name" value="ANNEXIN"/>
    <property type="match status" value="1"/>
</dbReference>
<dbReference type="Gene3D" id="1.10.220.10">
    <property type="entry name" value="Annexin"/>
    <property type="match status" value="1"/>
</dbReference>
<dbReference type="GO" id="GO:0005544">
    <property type="term" value="F:calcium-dependent phospholipid binding"/>
    <property type="evidence" value="ECO:0007669"/>
    <property type="project" value="InterPro"/>
</dbReference>
<dbReference type="InterPro" id="IPR018502">
    <property type="entry name" value="Annexin_repeat"/>
</dbReference>
<dbReference type="GO" id="GO:0005737">
    <property type="term" value="C:cytoplasm"/>
    <property type="evidence" value="ECO:0007669"/>
    <property type="project" value="TreeGrafter"/>
</dbReference>
<gene>
    <name evidence="3" type="ORF">GIB67_040424</name>
</gene>
<dbReference type="InterPro" id="IPR037104">
    <property type="entry name" value="Annexin_sf"/>
</dbReference>
<dbReference type="GO" id="GO:0005886">
    <property type="term" value="C:plasma membrane"/>
    <property type="evidence" value="ECO:0007669"/>
    <property type="project" value="TreeGrafter"/>
</dbReference>